<feature type="non-terminal residue" evidence="6">
    <location>
        <position position="1"/>
    </location>
</feature>
<dbReference type="GO" id="GO:0005576">
    <property type="term" value="C:extracellular region"/>
    <property type="evidence" value="ECO:0007669"/>
    <property type="project" value="UniProtKB-SubCell"/>
</dbReference>
<dbReference type="PANTHER" id="PTHR45742">
    <property type="entry name" value="COMPLEMENT COMPONENT C6"/>
    <property type="match status" value="1"/>
</dbReference>
<feature type="non-terminal residue" evidence="6">
    <location>
        <position position="233"/>
    </location>
</feature>
<dbReference type="SMART" id="SM00457">
    <property type="entry name" value="MACPF"/>
    <property type="match status" value="1"/>
</dbReference>
<dbReference type="GO" id="GO:0031640">
    <property type="term" value="P:killing of cells of another organism"/>
    <property type="evidence" value="ECO:0007669"/>
    <property type="project" value="UniProtKB-KW"/>
</dbReference>
<evidence type="ECO:0000313" key="7">
    <source>
        <dbReference type="Proteomes" id="UP000228934"/>
    </source>
</evidence>
<keyword evidence="2" id="KW-0964">Secreted</keyword>
<reference evidence="7" key="1">
    <citation type="journal article" date="2017" name="Nat. Commun.">
        <title>The North American bullfrog draft genome provides insight into hormonal regulation of long noncoding RNA.</title>
        <authorList>
            <person name="Hammond S.A."/>
            <person name="Warren R.L."/>
            <person name="Vandervalk B.P."/>
            <person name="Kucuk E."/>
            <person name="Khan H."/>
            <person name="Gibb E.A."/>
            <person name="Pandoh P."/>
            <person name="Kirk H."/>
            <person name="Zhao Y."/>
            <person name="Jones M."/>
            <person name="Mungall A.J."/>
            <person name="Coope R."/>
            <person name="Pleasance S."/>
            <person name="Moore R.A."/>
            <person name="Holt R.A."/>
            <person name="Round J.M."/>
            <person name="Ohora S."/>
            <person name="Walle B.V."/>
            <person name="Veldhoen N."/>
            <person name="Helbing C.C."/>
            <person name="Birol I."/>
        </authorList>
    </citation>
    <scope>NUCLEOTIDE SEQUENCE [LARGE SCALE GENOMIC DNA]</scope>
</reference>
<dbReference type="InterPro" id="IPR020864">
    <property type="entry name" value="MACPF"/>
</dbReference>
<dbReference type="GO" id="GO:0006956">
    <property type="term" value="P:complement activation"/>
    <property type="evidence" value="ECO:0007669"/>
    <property type="project" value="TreeGrafter"/>
</dbReference>
<evidence type="ECO:0000256" key="1">
    <source>
        <dbReference type="ARBA" id="ARBA00004613"/>
    </source>
</evidence>
<accession>A0A2G9RIC0</accession>
<dbReference type="Pfam" id="PF01823">
    <property type="entry name" value="MACPF"/>
    <property type="match status" value="1"/>
</dbReference>
<evidence type="ECO:0000259" key="5">
    <source>
        <dbReference type="PROSITE" id="PS51412"/>
    </source>
</evidence>
<protein>
    <recommendedName>
        <fullName evidence="5">MACPF domain-containing protein</fullName>
    </recommendedName>
</protein>
<keyword evidence="7" id="KW-1185">Reference proteome</keyword>
<dbReference type="PANTHER" id="PTHR45742:SF3">
    <property type="entry name" value="COMPLEMENT COMPONENT C9"/>
    <property type="match status" value="1"/>
</dbReference>
<dbReference type="PROSITE" id="PS51412">
    <property type="entry name" value="MACPF_2"/>
    <property type="match status" value="1"/>
</dbReference>
<dbReference type="OrthoDB" id="10037824at2759"/>
<name>A0A2G9RIC0_AQUCT</name>
<evidence type="ECO:0000256" key="3">
    <source>
        <dbReference type="ARBA" id="ARBA00022852"/>
    </source>
</evidence>
<keyword evidence="3" id="KW-0204">Cytolysis</keyword>
<evidence type="ECO:0000256" key="2">
    <source>
        <dbReference type="ARBA" id="ARBA00022525"/>
    </source>
</evidence>
<dbReference type="EMBL" id="KV939641">
    <property type="protein sequence ID" value="PIO27652.1"/>
    <property type="molecule type" value="Genomic_DNA"/>
</dbReference>
<dbReference type="GO" id="GO:0005579">
    <property type="term" value="C:membrane attack complex"/>
    <property type="evidence" value="ECO:0007669"/>
    <property type="project" value="InterPro"/>
</dbReference>
<comment type="subcellular location">
    <subcellularLocation>
        <location evidence="1">Secreted</location>
    </subcellularLocation>
</comment>
<gene>
    <name evidence="6" type="ORF">AB205_0114710</name>
</gene>
<dbReference type="AlphaFoldDB" id="A0A2G9RIC0"/>
<dbReference type="PRINTS" id="PR00764">
    <property type="entry name" value="COMPLEMENTC9"/>
</dbReference>
<feature type="domain" description="MACPF" evidence="5">
    <location>
        <begin position="1"/>
        <end position="219"/>
    </location>
</feature>
<evidence type="ECO:0000313" key="6">
    <source>
        <dbReference type="EMBL" id="PIO27652.1"/>
    </source>
</evidence>
<keyword evidence="4" id="KW-1015">Disulfide bond</keyword>
<sequence>TKKFLRISGNVQLATFQMRTRGFVVSPTFIDDLNNLPSIYDKAEHFAFLEMYGTHYAVSGNIGGKYDLVYVLDDTVMKIKAVTDTEVEDCLGFNLGLTVDGPGIEANAKLKAPKCKNIIGHKEETPNKLGIIHKVVSFVEGGATAVTAKLNAKLEHDEKIDINDFVEWAASIGDNPVILKAKMSPIYSLIPLDMKESYNKSQHLQKAIHDYIEEYSICKCQPCRNGGTLLVVD</sequence>
<proteinExistence type="predicted"/>
<dbReference type="Proteomes" id="UP000228934">
    <property type="component" value="Unassembled WGS sequence"/>
</dbReference>
<organism evidence="6 7">
    <name type="scientific">Aquarana catesbeiana</name>
    <name type="common">American bullfrog</name>
    <name type="synonym">Rana catesbeiana</name>
    <dbReference type="NCBI Taxonomy" id="8400"/>
    <lineage>
        <taxon>Eukaryota</taxon>
        <taxon>Metazoa</taxon>
        <taxon>Chordata</taxon>
        <taxon>Craniata</taxon>
        <taxon>Vertebrata</taxon>
        <taxon>Euteleostomi</taxon>
        <taxon>Amphibia</taxon>
        <taxon>Batrachia</taxon>
        <taxon>Anura</taxon>
        <taxon>Neobatrachia</taxon>
        <taxon>Ranoidea</taxon>
        <taxon>Ranidae</taxon>
        <taxon>Aquarana</taxon>
    </lineage>
</organism>
<dbReference type="InterPro" id="IPR001862">
    <property type="entry name" value="MAC_perforin"/>
</dbReference>
<evidence type="ECO:0000256" key="4">
    <source>
        <dbReference type="ARBA" id="ARBA00023157"/>
    </source>
</evidence>